<sequence>MASSKLSVLVLFFFVTLLTFSPSGLAQGQTPSLPASEQCLLSMEEIFGCYSEIYRAFMSGKVGISFGPSCCLAINDITSNCWTQMFPNAPHFPPLLQNFCDRYESGLFDAPAPSDEPVDGF</sequence>
<evidence type="ECO:0000313" key="4">
    <source>
        <dbReference type="EMBL" id="KVI01731.1"/>
    </source>
</evidence>
<dbReference type="OMA" id="GCCKVIN"/>
<evidence type="ECO:0000313" key="5">
    <source>
        <dbReference type="Proteomes" id="UP000243975"/>
    </source>
</evidence>
<dbReference type="GO" id="GO:0080155">
    <property type="term" value="P:regulation of double fertilization forming a zygote and endosperm"/>
    <property type="evidence" value="ECO:0007669"/>
    <property type="project" value="TreeGrafter"/>
</dbReference>
<dbReference type="Pfam" id="PF05617">
    <property type="entry name" value="Prolamin_like"/>
    <property type="match status" value="1"/>
</dbReference>
<name>A0A103Y3B6_CYNCS</name>
<comment type="caution">
    <text evidence="4">The sequence shown here is derived from an EMBL/GenBank/DDBJ whole genome shotgun (WGS) entry which is preliminary data.</text>
</comment>
<dbReference type="Proteomes" id="UP000243975">
    <property type="component" value="Unassembled WGS sequence"/>
</dbReference>
<dbReference type="InterPro" id="IPR008502">
    <property type="entry name" value="Prolamin-like"/>
</dbReference>
<keyword evidence="5" id="KW-1185">Reference proteome</keyword>
<dbReference type="GO" id="GO:2000008">
    <property type="term" value="P:regulation of protein localization to cell surface"/>
    <property type="evidence" value="ECO:0007669"/>
    <property type="project" value="TreeGrafter"/>
</dbReference>
<organism evidence="4 5">
    <name type="scientific">Cynara cardunculus var. scolymus</name>
    <name type="common">Globe artichoke</name>
    <name type="synonym">Cynara scolymus</name>
    <dbReference type="NCBI Taxonomy" id="59895"/>
    <lineage>
        <taxon>Eukaryota</taxon>
        <taxon>Viridiplantae</taxon>
        <taxon>Streptophyta</taxon>
        <taxon>Embryophyta</taxon>
        <taxon>Tracheophyta</taxon>
        <taxon>Spermatophyta</taxon>
        <taxon>Magnoliopsida</taxon>
        <taxon>eudicotyledons</taxon>
        <taxon>Gunneridae</taxon>
        <taxon>Pentapetalae</taxon>
        <taxon>asterids</taxon>
        <taxon>campanulids</taxon>
        <taxon>Asterales</taxon>
        <taxon>Asteraceae</taxon>
        <taxon>Carduoideae</taxon>
        <taxon>Cardueae</taxon>
        <taxon>Carduinae</taxon>
        <taxon>Cynara</taxon>
    </lineage>
</organism>
<feature type="domain" description="Prolamin-like" evidence="3">
    <location>
        <begin position="38"/>
        <end position="101"/>
    </location>
</feature>
<dbReference type="PANTHER" id="PTHR31181:SF67">
    <property type="entry name" value="PROLAMIN-LIKE PROTEIN (DUF1278)"/>
    <property type="match status" value="1"/>
</dbReference>
<keyword evidence="1 2" id="KW-0732">Signal</keyword>
<evidence type="ECO:0000256" key="2">
    <source>
        <dbReference type="SAM" id="SignalP"/>
    </source>
</evidence>
<proteinExistence type="predicted"/>
<dbReference type="GO" id="GO:0031982">
    <property type="term" value="C:vesicle"/>
    <property type="evidence" value="ECO:0007669"/>
    <property type="project" value="TreeGrafter"/>
</dbReference>
<dbReference type="Gramene" id="KVI01731">
    <property type="protein sequence ID" value="KVI01731"/>
    <property type="gene ID" value="Ccrd_019990"/>
</dbReference>
<dbReference type="EMBL" id="LEKV01002700">
    <property type="protein sequence ID" value="KVI01731.1"/>
    <property type="molecule type" value="Genomic_DNA"/>
</dbReference>
<dbReference type="GO" id="GO:0009567">
    <property type="term" value="P:double fertilization forming a zygote and endosperm"/>
    <property type="evidence" value="ECO:0007669"/>
    <property type="project" value="TreeGrafter"/>
</dbReference>
<feature type="signal peptide" evidence="2">
    <location>
        <begin position="1"/>
        <end position="26"/>
    </location>
</feature>
<evidence type="ECO:0000259" key="3">
    <source>
        <dbReference type="Pfam" id="PF05617"/>
    </source>
</evidence>
<evidence type="ECO:0000256" key="1">
    <source>
        <dbReference type="ARBA" id="ARBA00022729"/>
    </source>
</evidence>
<dbReference type="PANTHER" id="PTHR31181">
    <property type="entry name" value="EGG CELL-SECRETED PROTEIN 1.4"/>
    <property type="match status" value="1"/>
</dbReference>
<accession>A0A103Y3B6</accession>
<dbReference type="AlphaFoldDB" id="A0A103Y3B6"/>
<reference evidence="4 5" key="1">
    <citation type="journal article" date="2016" name="Sci. Rep.">
        <title>The genome sequence of the outbreeding globe artichoke constructed de novo incorporating a phase-aware low-pass sequencing strategy of F1 progeny.</title>
        <authorList>
            <person name="Scaglione D."/>
            <person name="Reyes-Chin-Wo S."/>
            <person name="Acquadro A."/>
            <person name="Froenicke L."/>
            <person name="Portis E."/>
            <person name="Beitel C."/>
            <person name="Tirone M."/>
            <person name="Mauro R."/>
            <person name="Lo Monaco A."/>
            <person name="Mauromicale G."/>
            <person name="Faccioli P."/>
            <person name="Cattivelli L."/>
            <person name="Rieseberg L."/>
            <person name="Michelmore R."/>
            <person name="Lanteri S."/>
        </authorList>
    </citation>
    <scope>NUCLEOTIDE SEQUENCE [LARGE SCALE GENOMIC DNA]</scope>
    <source>
        <strain evidence="4">2C</strain>
    </source>
</reference>
<feature type="chain" id="PRO_5007119348" description="Prolamin-like domain-containing protein" evidence="2">
    <location>
        <begin position="27"/>
        <end position="121"/>
    </location>
</feature>
<dbReference type="GO" id="GO:0005576">
    <property type="term" value="C:extracellular region"/>
    <property type="evidence" value="ECO:0007669"/>
    <property type="project" value="TreeGrafter"/>
</dbReference>
<gene>
    <name evidence="4" type="ORF">Ccrd_019990</name>
</gene>
<protein>
    <recommendedName>
        <fullName evidence="3">Prolamin-like domain-containing protein</fullName>
    </recommendedName>
</protein>